<keyword evidence="1" id="KW-1133">Transmembrane helix</keyword>
<comment type="caution">
    <text evidence="2">The sequence shown here is derived from an EMBL/GenBank/DDBJ whole genome shotgun (WGS) entry which is preliminary data.</text>
</comment>
<feature type="transmembrane region" description="Helical" evidence="1">
    <location>
        <begin position="86"/>
        <end position="103"/>
    </location>
</feature>
<sequence length="113" mass="13148">MHPNRVNLYIQTILMLHTCLFYILSLFFSDITWQILCFLCITIGWNMIYFVPYTNKKKTGTLIGFYGFTSVLYTTAYTILAWSITIPIILFVLLIATGSTALYRELLKRKTTI</sequence>
<organism evidence="2 3">
    <name type="scientific">Bacillus thuringiensis</name>
    <dbReference type="NCBI Taxonomy" id="1428"/>
    <lineage>
        <taxon>Bacteria</taxon>
        <taxon>Bacillati</taxon>
        <taxon>Bacillota</taxon>
        <taxon>Bacilli</taxon>
        <taxon>Bacillales</taxon>
        <taxon>Bacillaceae</taxon>
        <taxon>Bacillus</taxon>
        <taxon>Bacillus cereus group</taxon>
    </lineage>
</organism>
<evidence type="ECO:0000313" key="2">
    <source>
        <dbReference type="EMBL" id="PFU03523.1"/>
    </source>
</evidence>
<feature type="transmembrane region" description="Helical" evidence="1">
    <location>
        <begin position="63"/>
        <end position="80"/>
    </location>
</feature>
<feature type="transmembrane region" description="Helical" evidence="1">
    <location>
        <begin position="31"/>
        <end position="51"/>
    </location>
</feature>
<proteinExistence type="predicted"/>
<feature type="transmembrane region" description="Helical" evidence="1">
    <location>
        <begin position="7"/>
        <end position="25"/>
    </location>
</feature>
<dbReference type="AlphaFoldDB" id="A0A9X7B509"/>
<keyword evidence="1" id="KW-0472">Membrane</keyword>
<keyword evidence="1" id="KW-0812">Transmembrane</keyword>
<evidence type="ECO:0000313" key="3">
    <source>
        <dbReference type="Proteomes" id="UP000225910"/>
    </source>
</evidence>
<name>A0A9X7B509_BACTU</name>
<dbReference type="Proteomes" id="UP000225910">
    <property type="component" value="Unassembled WGS sequence"/>
</dbReference>
<reference evidence="2 3" key="1">
    <citation type="submission" date="2017-09" db="EMBL/GenBank/DDBJ databases">
        <title>Large-scale bioinformatics analysis of Bacillus genomes uncovers conserved roles of natural products in bacterial physiology.</title>
        <authorList>
            <consortium name="Agbiome Team Llc"/>
            <person name="Bleich R.M."/>
            <person name="Grubbs K.J."/>
            <person name="Santa Maria K.C."/>
            <person name="Allen S.E."/>
            <person name="Farag S."/>
            <person name="Shank E.A."/>
            <person name="Bowers A."/>
        </authorList>
    </citation>
    <scope>NUCLEOTIDE SEQUENCE [LARGE SCALE GENOMIC DNA]</scope>
    <source>
        <strain evidence="2 3">AFS064137</strain>
    </source>
</reference>
<protein>
    <submittedName>
        <fullName evidence="2">Uncharacterized protein</fullName>
    </submittedName>
</protein>
<gene>
    <name evidence="2" type="ORF">COK81_00285</name>
</gene>
<dbReference type="RefSeq" id="WP_098678198.1">
    <property type="nucleotide sequence ID" value="NZ_VEBE01000126.1"/>
</dbReference>
<dbReference type="EMBL" id="NVCU01000007">
    <property type="protein sequence ID" value="PFU03523.1"/>
    <property type="molecule type" value="Genomic_DNA"/>
</dbReference>
<evidence type="ECO:0000256" key="1">
    <source>
        <dbReference type="SAM" id="Phobius"/>
    </source>
</evidence>
<accession>A0A9X7B509</accession>